<accession>A0ABD6A585</accession>
<dbReference type="InterPro" id="IPR058821">
    <property type="entry name" value="Double_WHD-containing_halo"/>
</dbReference>
<evidence type="ECO:0000313" key="1">
    <source>
        <dbReference type="EMBL" id="MFC7315527.1"/>
    </source>
</evidence>
<organism evidence="1 2">
    <name type="scientific">Halomarina halobia</name>
    <dbReference type="NCBI Taxonomy" id="3033386"/>
    <lineage>
        <taxon>Archaea</taxon>
        <taxon>Methanobacteriati</taxon>
        <taxon>Methanobacteriota</taxon>
        <taxon>Stenosarchaea group</taxon>
        <taxon>Halobacteria</taxon>
        <taxon>Halobacteriales</taxon>
        <taxon>Natronomonadaceae</taxon>
        <taxon>Halomarina</taxon>
    </lineage>
</organism>
<evidence type="ECO:0000313" key="2">
    <source>
        <dbReference type="Proteomes" id="UP001596547"/>
    </source>
</evidence>
<dbReference type="EMBL" id="JBHTBF010000001">
    <property type="protein sequence ID" value="MFC7315527.1"/>
    <property type="molecule type" value="Genomic_DNA"/>
</dbReference>
<sequence>MKFKVVPEPRPPSFARDAARALPLVPGTEDDCCARLMADAGLPSRDVAKEWITFLRALGLAAESDGGYYRTRADPTDADLARAFRERVHTADDVLATLEAAEEPISPEAAYERVRGDVPQWERSRRTDWERVWRERVRRILEWAVAFDLAERVEREGGTRYRG</sequence>
<dbReference type="Pfam" id="PF25947">
    <property type="entry name" value="WHD_halo_double"/>
    <property type="match status" value="1"/>
</dbReference>
<protein>
    <recommendedName>
        <fullName evidence="3">DUF2087 domain-containing protein</fullName>
    </recommendedName>
</protein>
<comment type="caution">
    <text evidence="1">The sequence shown here is derived from an EMBL/GenBank/DDBJ whole genome shotgun (WGS) entry which is preliminary data.</text>
</comment>
<keyword evidence="2" id="KW-1185">Reference proteome</keyword>
<dbReference type="RefSeq" id="WP_276304928.1">
    <property type="nucleotide sequence ID" value="NZ_CP119992.1"/>
</dbReference>
<dbReference type="AlphaFoldDB" id="A0ABD6A585"/>
<dbReference type="Proteomes" id="UP001596547">
    <property type="component" value="Unassembled WGS sequence"/>
</dbReference>
<reference evidence="1 2" key="1">
    <citation type="journal article" date="2019" name="Int. J. Syst. Evol. Microbiol.">
        <title>The Global Catalogue of Microorganisms (GCM) 10K type strain sequencing project: providing services to taxonomists for standard genome sequencing and annotation.</title>
        <authorList>
            <consortium name="The Broad Institute Genomics Platform"/>
            <consortium name="The Broad Institute Genome Sequencing Center for Infectious Disease"/>
            <person name="Wu L."/>
            <person name="Ma J."/>
        </authorList>
    </citation>
    <scope>NUCLEOTIDE SEQUENCE [LARGE SCALE GENOMIC DNA]</scope>
    <source>
        <strain evidence="1 2">PSR21</strain>
    </source>
</reference>
<name>A0ABD6A585_9EURY</name>
<gene>
    <name evidence="1" type="ORF">ACFQPE_01780</name>
</gene>
<dbReference type="GeneID" id="79314494"/>
<evidence type="ECO:0008006" key="3">
    <source>
        <dbReference type="Google" id="ProtNLM"/>
    </source>
</evidence>
<proteinExistence type="predicted"/>